<dbReference type="GO" id="GO:0015616">
    <property type="term" value="F:DNA translocase activity"/>
    <property type="evidence" value="ECO:0007669"/>
    <property type="project" value="TreeGrafter"/>
</dbReference>
<feature type="region of interest" description="Disordered" evidence="4">
    <location>
        <begin position="348"/>
        <end position="370"/>
    </location>
</feature>
<feature type="compositionally biased region" description="Basic and acidic residues" evidence="4">
    <location>
        <begin position="36"/>
        <end position="51"/>
    </location>
</feature>
<dbReference type="Gene3D" id="3.40.50.10810">
    <property type="entry name" value="Tandem AAA-ATPase domain"/>
    <property type="match status" value="1"/>
</dbReference>
<dbReference type="InterPro" id="IPR049730">
    <property type="entry name" value="SNF2/RAD54-like_C"/>
</dbReference>
<feature type="domain" description="Helicase ATP-binding" evidence="5">
    <location>
        <begin position="600"/>
        <end position="772"/>
    </location>
</feature>
<gene>
    <name evidence="7" type="ORF">PAN0_011d4206</name>
</gene>
<dbReference type="GO" id="GO:0005634">
    <property type="term" value="C:nucleus"/>
    <property type="evidence" value="ECO:0007669"/>
    <property type="project" value="TreeGrafter"/>
</dbReference>
<dbReference type="EMBL" id="DF830078">
    <property type="protein sequence ID" value="GAK65984.1"/>
    <property type="molecule type" value="Genomic_DNA"/>
</dbReference>
<evidence type="ECO:0000259" key="6">
    <source>
        <dbReference type="PROSITE" id="PS51194"/>
    </source>
</evidence>
<dbReference type="InterPro" id="IPR050496">
    <property type="entry name" value="SNF2_RAD54_helicase_repair"/>
</dbReference>
<dbReference type="HOGENOM" id="CLU_000315_10_1_1"/>
<dbReference type="InterPro" id="IPR014001">
    <property type="entry name" value="Helicase_ATP-bd"/>
</dbReference>
<keyword evidence="3" id="KW-0067">ATP-binding</keyword>
<dbReference type="PROSITE" id="PS51192">
    <property type="entry name" value="HELICASE_ATP_BIND_1"/>
    <property type="match status" value="1"/>
</dbReference>
<dbReference type="GO" id="GO:0000724">
    <property type="term" value="P:double-strand break repair via homologous recombination"/>
    <property type="evidence" value="ECO:0007669"/>
    <property type="project" value="TreeGrafter"/>
</dbReference>
<evidence type="ECO:0000256" key="1">
    <source>
        <dbReference type="ARBA" id="ARBA00022741"/>
    </source>
</evidence>
<dbReference type="SMART" id="SM00487">
    <property type="entry name" value="DEXDc"/>
    <property type="match status" value="1"/>
</dbReference>
<dbReference type="InterPro" id="IPR027417">
    <property type="entry name" value="P-loop_NTPase"/>
</dbReference>
<protein>
    <submittedName>
        <fullName evidence="7">SNF2 family N-terminal domain containing protein</fullName>
    </submittedName>
</protein>
<name>A0A081CH38_PSEA2</name>
<dbReference type="PANTHER" id="PTHR45629">
    <property type="entry name" value="SNF2/RAD54 FAMILY MEMBER"/>
    <property type="match status" value="1"/>
</dbReference>
<dbReference type="Pfam" id="PF00271">
    <property type="entry name" value="Helicase_C"/>
    <property type="match status" value="1"/>
</dbReference>
<dbReference type="InterPro" id="IPR000330">
    <property type="entry name" value="SNF2_N"/>
</dbReference>
<dbReference type="GO" id="GO:0016787">
    <property type="term" value="F:hydrolase activity"/>
    <property type="evidence" value="ECO:0007669"/>
    <property type="project" value="UniProtKB-KW"/>
</dbReference>
<dbReference type="InterPro" id="IPR001650">
    <property type="entry name" value="Helicase_C-like"/>
</dbReference>
<reference evidence="7" key="1">
    <citation type="submission" date="2014-07" db="EMBL/GenBank/DDBJ databases">
        <title>Draft genome sequence of the yeast Pseudozyma antarctica JCM 10317 known as a producer of lipase B which used in a wide range of industrial applications.</title>
        <authorList>
            <person name="Morita T."/>
            <person name="Saika A."/>
            <person name="Koike H."/>
        </authorList>
    </citation>
    <scope>NUCLEOTIDE SEQUENCE</scope>
    <source>
        <strain evidence="7">JCM 10317</strain>
    </source>
</reference>
<evidence type="ECO:0000256" key="4">
    <source>
        <dbReference type="SAM" id="MobiDB-lite"/>
    </source>
</evidence>
<evidence type="ECO:0000259" key="5">
    <source>
        <dbReference type="PROSITE" id="PS51192"/>
    </source>
</evidence>
<dbReference type="PANTHER" id="PTHR45629:SF7">
    <property type="entry name" value="DNA EXCISION REPAIR PROTEIN ERCC-6-RELATED"/>
    <property type="match status" value="1"/>
</dbReference>
<dbReference type="GO" id="GO:0005524">
    <property type="term" value="F:ATP binding"/>
    <property type="evidence" value="ECO:0007669"/>
    <property type="project" value="InterPro"/>
</dbReference>
<evidence type="ECO:0000256" key="3">
    <source>
        <dbReference type="ARBA" id="ARBA00022840"/>
    </source>
</evidence>
<accession>A0A081CH38</accession>
<dbReference type="RefSeq" id="XP_014655662.1">
    <property type="nucleotide sequence ID" value="XM_014800176.1"/>
</dbReference>
<dbReference type="Gene3D" id="3.40.50.300">
    <property type="entry name" value="P-loop containing nucleotide triphosphate hydrolases"/>
    <property type="match status" value="1"/>
</dbReference>
<dbReference type="SUPFAM" id="SSF52540">
    <property type="entry name" value="P-loop containing nucleoside triphosphate hydrolases"/>
    <property type="match status" value="2"/>
</dbReference>
<keyword evidence="1" id="KW-0547">Nucleotide-binding</keyword>
<dbReference type="Proteomes" id="UP000053758">
    <property type="component" value="Unassembled WGS sequence"/>
</dbReference>
<dbReference type="GeneID" id="26305118"/>
<evidence type="ECO:0000313" key="8">
    <source>
        <dbReference type="Proteomes" id="UP000053758"/>
    </source>
</evidence>
<evidence type="ECO:0000313" key="7">
    <source>
        <dbReference type="EMBL" id="GAK65984.1"/>
    </source>
</evidence>
<dbReference type="Gene3D" id="1.20.120.850">
    <property type="entry name" value="SWI2/SNF2 ATPases, N-terminal domain"/>
    <property type="match status" value="1"/>
</dbReference>
<dbReference type="CDD" id="cd18793">
    <property type="entry name" value="SF2_C_SNF"/>
    <property type="match status" value="1"/>
</dbReference>
<keyword evidence="8" id="KW-1185">Reference proteome</keyword>
<feature type="region of interest" description="Disordered" evidence="4">
    <location>
        <begin position="1198"/>
        <end position="1253"/>
    </location>
</feature>
<proteinExistence type="predicted"/>
<feature type="region of interest" description="Disordered" evidence="4">
    <location>
        <begin position="1"/>
        <end position="51"/>
    </location>
</feature>
<evidence type="ECO:0000256" key="2">
    <source>
        <dbReference type="ARBA" id="ARBA00022801"/>
    </source>
</evidence>
<dbReference type="Pfam" id="PF00176">
    <property type="entry name" value="SNF2-rel_dom"/>
    <property type="match status" value="1"/>
</dbReference>
<organism evidence="7">
    <name type="scientific">Pseudozyma antarctica</name>
    <name type="common">Yeast</name>
    <name type="synonym">Candida antarctica</name>
    <dbReference type="NCBI Taxonomy" id="84753"/>
    <lineage>
        <taxon>Eukaryota</taxon>
        <taxon>Fungi</taxon>
        <taxon>Dikarya</taxon>
        <taxon>Basidiomycota</taxon>
        <taxon>Ustilaginomycotina</taxon>
        <taxon>Ustilaginomycetes</taxon>
        <taxon>Ustilaginales</taxon>
        <taxon>Ustilaginaceae</taxon>
        <taxon>Moesziomyces</taxon>
    </lineage>
</organism>
<keyword evidence="2" id="KW-0378">Hydrolase</keyword>
<dbReference type="PROSITE" id="PS51194">
    <property type="entry name" value="HELICASE_CTER"/>
    <property type="match status" value="1"/>
</dbReference>
<sequence length="1285" mass="140956">MRRCGDAALTQECNPREREGGEPPPPLSSPSTFRSRHGERATEVEMPRGEKRLEPAWSDDERWGAAKLRNGDRLGRAGLCPSAPLRSGTLEPAGLVWAVAFLLSLLVGRHLRRSFCRPSRWPGLGAASGPLPAIVTLLAPWHVGKDPSQKGKGKGKSKKRTDALHLRAPPIFGKAERVLAASARLGWSAWEVLLQIIVAALARQPPLLPDRVDGCRSMRLPACQCKSSNSIQGALSRIALLGHHHLASSPSLDDDKAMDPPNHIPAPPRPRGTLGLKRTAPSAAFARTSFAPPSRVAAAPSPAATTKRARLILPTQNLDPDDSVPSPTAAADPVLESPATHTLLLSRNASPHTRTASPAPDTSAPGSSRRSGPFYLCTWRKPQAKKHKTWDGDAILIVKDAGERCALICSETGKELVGSARFAHGQLASGDELALGGKEIEVDRQIDEPEYRRLVAFTRGELSPVKKGPPPTAVRTPKPFVAPIKRSAIKPVDINALAPARAETFYGKPAPKPARSHLLDESRVSGLINPGQGRTPHPRFDPNEPGAIVMKRPDEGHQERHNPKGLPVVDVVLDPQLAKALRPHQIEGVKFLYERVMGMHADGEKGQGAILADEMGLGKTLQTIALVLTLLKQSCYYTPASCTIERAIIVCPLTLVKNWKREFKKWIGTNALNVLCIDEGRGRQDVARFVRSKSYHVLVIGYEKLRTCKDLFKDAPVGLIVCDEGHRLKSKEAKTTQMFDELSAERKIILSGTPIQNDLSEFFAMIDFVAPGMLNSYASFKKIFEEPIMRSRAQHCSKHTKATGQARASALMTITNDIILRRTADILSNFLPPKKEMVLFCSPSPEQIRIYQSILASNDVRSLLRGDAGNGLLQIGVLRKLCNTPELLRRDSEADGASATKTLVGDMARYFPPNFVRNDARFSGKLVCVMQLLEKLRAETDDKVVLVSNFTSTLDIVEAMMRKKRYSYLRLDGKTPQDERMDMVNQFNRDGVDSSFVFLLSAKSGGVGLNLIGANRLVLIDSDWNPSTDLQAMARIHRDGQKKVCYIYRLLLSGTMDEKIYQRQISKLGLTDSLIKGDKSSSDTFSQEELRDIFTLHLDSPCISHRQLVCDCDRRGGGASLDGLAEGMDASQTSVASSDDDLPGFVAASQHVVDRAHKDKLDKRKRLLALYKWAHYDCVQHPESFEEDEMVAALVRQSSSSVRANGAKKSEDEWSTSMADRADDLFLGSDDSGRDEDGLGEQQMDGGEGFRLDNMQTGRILFVFAKNSDKTSDKVESETTPPASD</sequence>
<dbReference type="CDD" id="cd18004">
    <property type="entry name" value="DEXHc_RAD54"/>
    <property type="match status" value="1"/>
</dbReference>
<feature type="domain" description="Helicase C-terminal" evidence="6">
    <location>
        <begin position="928"/>
        <end position="1082"/>
    </location>
</feature>
<dbReference type="SMART" id="SM00490">
    <property type="entry name" value="HELICc"/>
    <property type="match status" value="1"/>
</dbReference>
<dbReference type="FunFam" id="3.40.50.10810:FF:000020">
    <property type="entry name" value="DNA repair and recombination protein RAD54B"/>
    <property type="match status" value="1"/>
</dbReference>
<dbReference type="InterPro" id="IPR038718">
    <property type="entry name" value="SNF2-like_sf"/>
</dbReference>
<dbReference type="GO" id="GO:0007131">
    <property type="term" value="P:reciprocal meiotic recombination"/>
    <property type="evidence" value="ECO:0007669"/>
    <property type="project" value="TreeGrafter"/>
</dbReference>